<organism evidence="1 2">
    <name type="scientific">Hymenobacter arizonensis</name>
    <name type="common">Siccationidurans arizonensis</name>
    <dbReference type="NCBI Taxonomy" id="1227077"/>
    <lineage>
        <taxon>Bacteria</taxon>
        <taxon>Pseudomonadati</taxon>
        <taxon>Bacteroidota</taxon>
        <taxon>Cytophagia</taxon>
        <taxon>Cytophagales</taxon>
        <taxon>Hymenobacteraceae</taxon>
        <taxon>Hymenobacter</taxon>
    </lineage>
</organism>
<dbReference type="RefSeq" id="WP_092668383.1">
    <property type="nucleotide sequence ID" value="NZ_FOXS01000001.1"/>
</dbReference>
<evidence type="ECO:0000313" key="2">
    <source>
        <dbReference type="Proteomes" id="UP000199029"/>
    </source>
</evidence>
<dbReference type="Proteomes" id="UP000199029">
    <property type="component" value="Unassembled WGS sequence"/>
</dbReference>
<gene>
    <name evidence="1" type="ORF">SAMN04515668_0372</name>
</gene>
<reference evidence="2" key="1">
    <citation type="submission" date="2016-10" db="EMBL/GenBank/DDBJ databases">
        <authorList>
            <person name="Varghese N."/>
            <person name="Submissions S."/>
        </authorList>
    </citation>
    <scope>NUCLEOTIDE SEQUENCE [LARGE SCALE GENOMIC DNA]</scope>
    <source>
        <strain evidence="2">OR362-8,ATCC BAA-1266,JCM 13504</strain>
    </source>
</reference>
<accession>A0A1I5T990</accession>
<protein>
    <submittedName>
        <fullName evidence="1">Uncharacterized protein</fullName>
    </submittedName>
</protein>
<dbReference type="OrthoDB" id="885238at2"/>
<proteinExistence type="predicted"/>
<dbReference type="STRING" id="1227077.SAMN04515668_0372"/>
<sequence>MDNVPITLTLVSGQVLAVTLSNPSEARVLADVAAAIGAARATAEVGIRTYHLGTRPTPGRGYDDRLTMRMGCGRTKIRGLLALSPRRGGLRHQRVGRKYIVSEAAVREWFGDNL</sequence>
<evidence type="ECO:0000313" key="1">
    <source>
        <dbReference type="EMBL" id="SFP79593.1"/>
    </source>
</evidence>
<dbReference type="AlphaFoldDB" id="A0A1I5T990"/>
<dbReference type="EMBL" id="FOXS01000001">
    <property type="protein sequence ID" value="SFP79593.1"/>
    <property type="molecule type" value="Genomic_DNA"/>
</dbReference>
<keyword evidence="2" id="KW-1185">Reference proteome</keyword>
<name>A0A1I5T990_HYMAR</name>